<sequence length="123" mass="14045">MLKDDVPTKVVNLLRAHFENTLINVRIYMLRTELFEIAYDVRQGCPESPILFSYIVNWIMNNTLKEDDGVAFSAQQKIADVEHADDGTLLTDSAQTAQNMIERVVKMASEIELVINIPKTKYL</sequence>
<dbReference type="AlphaFoldDB" id="A0AA88IIF3"/>
<dbReference type="EMBL" id="JAVRJZ010000001">
    <property type="protein sequence ID" value="KAK2727491.1"/>
    <property type="molecule type" value="Genomic_DNA"/>
</dbReference>
<comment type="caution">
    <text evidence="2">The sequence shown here is derived from an EMBL/GenBank/DDBJ whole genome shotgun (WGS) entry which is preliminary data.</text>
</comment>
<dbReference type="Proteomes" id="UP001187531">
    <property type="component" value="Unassembled WGS sequence"/>
</dbReference>
<organism evidence="2 3">
    <name type="scientific">Artemia franciscana</name>
    <name type="common">Brine shrimp</name>
    <name type="synonym">Artemia sanfranciscana</name>
    <dbReference type="NCBI Taxonomy" id="6661"/>
    <lineage>
        <taxon>Eukaryota</taxon>
        <taxon>Metazoa</taxon>
        <taxon>Ecdysozoa</taxon>
        <taxon>Arthropoda</taxon>
        <taxon>Crustacea</taxon>
        <taxon>Branchiopoda</taxon>
        <taxon>Anostraca</taxon>
        <taxon>Artemiidae</taxon>
        <taxon>Artemia</taxon>
    </lineage>
</organism>
<proteinExistence type="predicted"/>
<evidence type="ECO:0000259" key="1">
    <source>
        <dbReference type="PROSITE" id="PS50878"/>
    </source>
</evidence>
<dbReference type="PANTHER" id="PTHR47027:SF20">
    <property type="entry name" value="REVERSE TRANSCRIPTASE-LIKE PROTEIN WITH RNA-DIRECTED DNA POLYMERASE DOMAIN"/>
    <property type="match status" value="1"/>
</dbReference>
<dbReference type="PANTHER" id="PTHR47027">
    <property type="entry name" value="REVERSE TRANSCRIPTASE DOMAIN-CONTAINING PROTEIN"/>
    <property type="match status" value="1"/>
</dbReference>
<keyword evidence="3" id="KW-1185">Reference proteome</keyword>
<gene>
    <name evidence="2" type="ORF">QYM36_008102</name>
</gene>
<accession>A0AA88IIF3</accession>
<dbReference type="PROSITE" id="PS50878">
    <property type="entry name" value="RT_POL"/>
    <property type="match status" value="1"/>
</dbReference>
<evidence type="ECO:0000313" key="3">
    <source>
        <dbReference type="Proteomes" id="UP001187531"/>
    </source>
</evidence>
<evidence type="ECO:0000313" key="2">
    <source>
        <dbReference type="EMBL" id="KAK2727491.1"/>
    </source>
</evidence>
<dbReference type="Pfam" id="PF00078">
    <property type="entry name" value="RVT_1"/>
    <property type="match status" value="1"/>
</dbReference>
<protein>
    <recommendedName>
        <fullName evidence="1">Reverse transcriptase domain-containing protein</fullName>
    </recommendedName>
</protein>
<name>A0AA88IIF3_ARTSF</name>
<reference evidence="2" key="1">
    <citation type="submission" date="2023-07" db="EMBL/GenBank/DDBJ databases">
        <title>Chromosome-level genome assembly of Artemia franciscana.</title>
        <authorList>
            <person name="Jo E."/>
        </authorList>
    </citation>
    <scope>NUCLEOTIDE SEQUENCE</scope>
    <source>
        <tissue evidence="2">Whole body</tissue>
    </source>
</reference>
<feature type="domain" description="Reverse transcriptase" evidence="1">
    <location>
        <begin position="1"/>
        <end position="123"/>
    </location>
</feature>
<dbReference type="InterPro" id="IPR000477">
    <property type="entry name" value="RT_dom"/>
</dbReference>